<name>A0A934K162_9BACT</name>
<accession>A0A934K162</accession>
<dbReference type="EMBL" id="JAEKNR010000013">
    <property type="protein sequence ID" value="MBJ7596635.1"/>
    <property type="molecule type" value="Genomic_DNA"/>
</dbReference>
<proteinExistence type="predicted"/>
<evidence type="ECO:0000313" key="3">
    <source>
        <dbReference type="Proteomes" id="UP000612893"/>
    </source>
</evidence>
<sequence>MTVNPFFEDLGACFTAAAERRGVPVPPPTLDAAVSRELLELARVAAHTQERRFAPLATYLAGVFAERLRAAGAPSDGAAVAALIREVREQLEREAGTSQSVDADSSR</sequence>
<evidence type="ECO:0000259" key="1">
    <source>
        <dbReference type="Pfam" id="PF20058"/>
    </source>
</evidence>
<dbReference type="Proteomes" id="UP000612893">
    <property type="component" value="Unassembled WGS sequence"/>
</dbReference>
<comment type="caution">
    <text evidence="2">The sequence shown here is derived from an EMBL/GenBank/DDBJ whole genome shotgun (WGS) entry which is preliminary data.</text>
</comment>
<feature type="domain" description="DUF6457" evidence="1">
    <location>
        <begin position="17"/>
        <end position="96"/>
    </location>
</feature>
<keyword evidence="3" id="KW-1185">Reference proteome</keyword>
<dbReference type="Pfam" id="PF20058">
    <property type="entry name" value="DUF6457"/>
    <property type="match status" value="1"/>
</dbReference>
<dbReference type="RefSeq" id="WP_338198465.1">
    <property type="nucleotide sequence ID" value="NZ_JAEKNR010000013.1"/>
</dbReference>
<protein>
    <recommendedName>
        <fullName evidence="1">DUF6457 domain-containing protein</fullName>
    </recommendedName>
</protein>
<evidence type="ECO:0000313" key="2">
    <source>
        <dbReference type="EMBL" id="MBJ7596635.1"/>
    </source>
</evidence>
<reference evidence="2" key="1">
    <citation type="submission" date="2020-10" db="EMBL/GenBank/DDBJ databases">
        <title>Ca. Dormibacterota MAGs.</title>
        <authorList>
            <person name="Montgomery K."/>
        </authorList>
    </citation>
    <scope>NUCLEOTIDE SEQUENCE [LARGE SCALE GENOMIC DNA]</scope>
    <source>
        <strain evidence="2">SC8812_S17_10</strain>
    </source>
</reference>
<organism evidence="2 3">
    <name type="scientific">Candidatus Nephthysia bennettiae</name>
    <dbReference type="NCBI Taxonomy" id="3127016"/>
    <lineage>
        <taxon>Bacteria</taxon>
        <taxon>Bacillati</taxon>
        <taxon>Candidatus Dormiibacterota</taxon>
        <taxon>Candidatus Dormibacteria</taxon>
        <taxon>Candidatus Dormibacterales</taxon>
        <taxon>Candidatus Dormibacteraceae</taxon>
        <taxon>Candidatus Nephthysia</taxon>
    </lineage>
</organism>
<dbReference type="AlphaFoldDB" id="A0A934K162"/>
<gene>
    <name evidence="2" type="ORF">JF922_00915</name>
</gene>
<dbReference type="InterPro" id="IPR045598">
    <property type="entry name" value="DUF6457"/>
</dbReference>